<feature type="compositionally biased region" description="Polar residues" evidence="1">
    <location>
        <begin position="96"/>
        <end position="106"/>
    </location>
</feature>
<dbReference type="VEuPathDB" id="FungiDB:H257_13141"/>
<protein>
    <recommendedName>
        <fullName evidence="3">Retrotransposon gag domain-containing protein</fullName>
    </recommendedName>
</protein>
<name>W4FXN2_APHAT</name>
<dbReference type="OrthoDB" id="128998at2759"/>
<evidence type="ECO:0000313" key="2">
    <source>
        <dbReference type="EMBL" id="ETV71711.1"/>
    </source>
</evidence>
<evidence type="ECO:0008006" key="3">
    <source>
        <dbReference type="Google" id="ProtNLM"/>
    </source>
</evidence>
<evidence type="ECO:0000256" key="1">
    <source>
        <dbReference type="SAM" id="MobiDB-lite"/>
    </source>
</evidence>
<dbReference type="RefSeq" id="XP_009838899.1">
    <property type="nucleotide sequence ID" value="XM_009840597.1"/>
</dbReference>
<dbReference type="AlphaFoldDB" id="W4FXN2"/>
<accession>W4FXN2</accession>
<organism evidence="2">
    <name type="scientific">Aphanomyces astaci</name>
    <name type="common">Crayfish plague agent</name>
    <dbReference type="NCBI Taxonomy" id="112090"/>
    <lineage>
        <taxon>Eukaryota</taxon>
        <taxon>Sar</taxon>
        <taxon>Stramenopiles</taxon>
        <taxon>Oomycota</taxon>
        <taxon>Saprolegniomycetes</taxon>
        <taxon>Saprolegniales</taxon>
        <taxon>Verrucalvaceae</taxon>
        <taxon>Aphanomyces</taxon>
    </lineage>
</organism>
<gene>
    <name evidence="2" type="ORF">H257_13141</name>
</gene>
<sequence>MQSADPVLPQTTVGMVTSMLEQKLDQKMEGIRATLEALMASLPTTALARPSPSQSQHRTRVSGNPRSPGDPGDPGHAGGAGNIGPNLTVGNLDGSKVSNISHSNSANLSTASNVKTYTLENKTTIRPLPWIDLQALGACKVGPSEVHKCSQPEEDEIPQGNHPGRSGEGGNPGLLSIGHQGAMHVLSMDSLPIFSGSEDNREASYQWVRRYEQLSRLSGWMEQEKIAWFPSYLSKTEWITNPLPKADKYYRMTQEPKEPLKTFFYRFNSAAQSVRVEYWKSASILEDHIGRFCMALEDESLGDRLFQMVFSSIDDLDRHLDSQRKNQILRQIKNRQVYTSSAGIRRREMTRDKRPSMERQILLAREGSDYDSPAMTNTSKEQLHHEIYALGSKKEWCSSCSKEHWRKDTSGLQTPQEPSPVFAIFNRNHGDS</sequence>
<reference evidence="2" key="1">
    <citation type="submission" date="2013-12" db="EMBL/GenBank/DDBJ databases">
        <title>The Genome Sequence of Aphanomyces astaci APO3.</title>
        <authorList>
            <consortium name="The Broad Institute Genomics Platform"/>
            <person name="Russ C."/>
            <person name="Tyler B."/>
            <person name="van West P."/>
            <person name="Dieguez-Uribeondo J."/>
            <person name="Young S.K."/>
            <person name="Zeng Q."/>
            <person name="Gargeya S."/>
            <person name="Fitzgerald M."/>
            <person name="Abouelleil A."/>
            <person name="Alvarado L."/>
            <person name="Chapman S.B."/>
            <person name="Gainer-Dewar J."/>
            <person name="Goldberg J."/>
            <person name="Griggs A."/>
            <person name="Gujja S."/>
            <person name="Hansen M."/>
            <person name="Howarth C."/>
            <person name="Imamovic A."/>
            <person name="Ireland A."/>
            <person name="Larimer J."/>
            <person name="McCowan C."/>
            <person name="Murphy C."/>
            <person name="Pearson M."/>
            <person name="Poon T.W."/>
            <person name="Priest M."/>
            <person name="Roberts A."/>
            <person name="Saif S."/>
            <person name="Shea T."/>
            <person name="Sykes S."/>
            <person name="Wortman J."/>
            <person name="Nusbaum C."/>
            <person name="Birren B."/>
        </authorList>
    </citation>
    <scope>NUCLEOTIDE SEQUENCE [LARGE SCALE GENOMIC DNA]</scope>
    <source>
        <strain evidence="2">APO3</strain>
    </source>
</reference>
<proteinExistence type="predicted"/>
<dbReference type="GeneID" id="20815137"/>
<feature type="region of interest" description="Disordered" evidence="1">
    <location>
        <begin position="44"/>
        <end position="106"/>
    </location>
</feature>
<dbReference type="EMBL" id="KI913158">
    <property type="protein sequence ID" value="ETV71711.1"/>
    <property type="molecule type" value="Genomic_DNA"/>
</dbReference>
<feature type="region of interest" description="Disordered" evidence="1">
    <location>
        <begin position="147"/>
        <end position="172"/>
    </location>
</feature>
<feature type="compositionally biased region" description="Polar residues" evidence="1">
    <location>
        <begin position="51"/>
        <end position="65"/>
    </location>
</feature>